<proteinExistence type="predicted"/>
<reference evidence="3 4" key="1">
    <citation type="journal article" date="2015" name="Genome Announc.">
        <title>Expanding the biotechnology potential of lactobacilli through comparative genomics of 213 strains and associated genera.</title>
        <authorList>
            <person name="Sun Z."/>
            <person name="Harris H.M."/>
            <person name="McCann A."/>
            <person name="Guo C."/>
            <person name="Argimon S."/>
            <person name="Zhang W."/>
            <person name="Yang X."/>
            <person name="Jeffery I.B."/>
            <person name="Cooney J.C."/>
            <person name="Kagawa T.F."/>
            <person name="Liu W."/>
            <person name="Song Y."/>
            <person name="Salvetti E."/>
            <person name="Wrobel A."/>
            <person name="Rasinkangas P."/>
            <person name="Parkhill J."/>
            <person name="Rea M.C."/>
            <person name="O'Sullivan O."/>
            <person name="Ritari J."/>
            <person name="Douillard F.P."/>
            <person name="Paul Ross R."/>
            <person name="Yang R."/>
            <person name="Briner A.E."/>
            <person name="Felis G.E."/>
            <person name="de Vos W.M."/>
            <person name="Barrangou R."/>
            <person name="Klaenhammer T.R."/>
            <person name="Caufield P.W."/>
            <person name="Cui Y."/>
            <person name="Zhang H."/>
            <person name="O'Toole P.W."/>
        </authorList>
    </citation>
    <scope>NUCLEOTIDE SEQUENCE [LARGE SCALE GENOMIC DNA]</scope>
    <source>
        <strain evidence="3 4">DSM 14421</strain>
    </source>
</reference>
<evidence type="ECO:0000313" key="3">
    <source>
        <dbReference type="EMBL" id="KRL69040.1"/>
    </source>
</evidence>
<dbReference type="PANTHER" id="PTHR43283:SF11">
    <property type="entry name" value="BETA-LACTAMASE-RELATED DOMAIN-CONTAINING PROTEIN"/>
    <property type="match status" value="1"/>
</dbReference>
<accession>A0A0R1SIQ1</accession>
<dbReference type="PANTHER" id="PTHR43283">
    <property type="entry name" value="BETA-LACTAMASE-RELATED"/>
    <property type="match status" value="1"/>
</dbReference>
<name>A0A0R1SIQ1_9LACO</name>
<dbReference type="Gene3D" id="3.40.710.10">
    <property type="entry name" value="DD-peptidase/beta-lactamase superfamily"/>
    <property type="match status" value="1"/>
</dbReference>
<dbReference type="InterPro" id="IPR001466">
    <property type="entry name" value="Beta-lactam-related"/>
</dbReference>
<comment type="caution">
    <text evidence="3">The sequence shown here is derived from an EMBL/GenBank/DDBJ whole genome shotgun (WGS) entry which is preliminary data.</text>
</comment>
<dbReference type="InterPro" id="IPR012338">
    <property type="entry name" value="Beta-lactam/transpept-like"/>
</dbReference>
<dbReference type="STRING" id="1423739.FC85_GL002259"/>
<dbReference type="Proteomes" id="UP000052013">
    <property type="component" value="Unassembled WGS sequence"/>
</dbReference>
<feature type="domain" description="Beta-lactamase-related" evidence="2">
    <location>
        <begin position="12"/>
        <end position="314"/>
    </location>
</feature>
<gene>
    <name evidence="3" type="ORF">FC85_GL002259</name>
</gene>
<keyword evidence="1" id="KW-0378">Hydrolase</keyword>
<dbReference type="RefSeq" id="WP_057863898.1">
    <property type="nucleotide sequence ID" value="NZ_AZEY01000020.1"/>
</dbReference>
<protein>
    <submittedName>
        <fullName evidence="3">Beta-lactamase</fullName>
    </submittedName>
</protein>
<dbReference type="SUPFAM" id="SSF56601">
    <property type="entry name" value="beta-lactamase/transpeptidase-like"/>
    <property type="match status" value="1"/>
</dbReference>
<sequence>MKYAKTIATMYQLVADGIVPGVTYGIINHGAVLSDNFGQQELVPERLPLHTGETYDLASLTKVVGTTNLILRLLVLGKLSLNDSISQYLPEWQSPQVTIRHLLTHTSDIVGYIPHRNELAKPDLISALLNLKSGPDIGKVIHYQDYNFIFLGWIASKILGEPVQQLIAKDVLQPLDMLNTTFHPCNISNVVPTENLVGKGLLRGSVHDPKAQILGADCGSAGLFSNLSDLLHFSKWLLGEVRYPEFLSDEWLDQFFIDQTPGQLKSRSFGWILRQYKDHPYILHTGYTGTMIIIDRQAQQALVFLSNRVHPHPTNQLFLPRRSQLIQTFIREANNDYH</sequence>
<dbReference type="Pfam" id="PF00144">
    <property type="entry name" value="Beta-lactamase"/>
    <property type="match status" value="1"/>
</dbReference>
<dbReference type="GO" id="GO:0016787">
    <property type="term" value="F:hydrolase activity"/>
    <property type="evidence" value="ECO:0007669"/>
    <property type="project" value="UniProtKB-KW"/>
</dbReference>
<evidence type="ECO:0000259" key="2">
    <source>
        <dbReference type="Pfam" id="PF00144"/>
    </source>
</evidence>
<organism evidence="3 4">
    <name type="scientific">Lentilactobacillus diolivorans DSM 14421</name>
    <dbReference type="NCBI Taxonomy" id="1423739"/>
    <lineage>
        <taxon>Bacteria</taxon>
        <taxon>Bacillati</taxon>
        <taxon>Bacillota</taxon>
        <taxon>Bacilli</taxon>
        <taxon>Lactobacillales</taxon>
        <taxon>Lactobacillaceae</taxon>
        <taxon>Lentilactobacillus</taxon>
    </lineage>
</organism>
<dbReference type="EMBL" id="AZEY01000020">
    <property type="protein sequence ID" value="KRL69040.1"/>
    <property type="molecule type" value="Genomic_DNA"/>
</dbReference>
<evidence type="ECO:0000313" key="4">
    <source>
        <dbReference type="Proteomes" id="UP000052013"/>
    </source>
</evidence>
<dbReference type="AlphaFoldDB" id="A0A0R1SIQ1"/>
<dbReference type="PATRIC" id="fig|1423739.3.peg.2349"/>
<dbReference type="InterPro" id="IPR050789">
    <property type="entry name" value="Diverse_Enzym_Activities"/>
</dbReference>
<evidence type="ECO:0000256" key="1">
    <source>
        <dbReference type="ARBA" id="ARBA00022801"/>
    </source>
</evidence>